<proteinExistence type="predicted"/>
<dbReference type="InterPro" id="IPR000424">
    <property type="entry name" value="Primosome_PriB/ssb"/>
</dbReference>
<dbReference type="PaxDb" id="522772-Dacet_0598"/>
<dbReference type="FunCoup" id="D4H4K0">
    <property type="interactions" value="388"/>
</dbReference>
<dbReference type="eggNOG" id="COG0629">
    <property type="taxonomic scope" value="Bacteria"/>
</dbReference>
<dbReference type="InterPro" id="IPR012340">
    <property type="entry name" value="NA-bd_OB-fold"/>
</dbReference>
<keyword evidence="5" id="KW-1185">Reference proteome</keyword>
<dbReference type="Gene3D" id="2.40.50.140">
    <property type="entry name" value="Nucleic acid-binding proteins"/>
    <property type="match status" value="1"/>
</dbReference>
<dbReference type="AlphaFoldDB" id="D4H4K0"/>
<evidence type="ECO:0000256" key="1">
    <source>
        <dbReference type="ARBA" id="ARBA00023125"/>
    </source>
</evidence>
<dbReference type="EMBL" id="CP001968">
    <property type="protein sequence ID" value="ADD67394.1"/>
    <property type="molecule type" value="Genomic_DNA"/>
</dbReference>
<name>D4H4K0_DENA2</name>
<gene>
    <name evidence="4" type="ordered locus">Dacet_0598</name>
</gene>
<dbReference type="PANTHER" id="PTHR10302:SF27">
    <property type="entry name" value="SINGLE-STRANDED DNA-BINDING PROTEIN"/>
    <property type="match status" value="1"/>
</dbReference>
<dbReference type="PIRSF" id="PIRSF002070">
    <property type="entry name" value="SSB"/>
    <property type="match status" value="1"/>
</dbReference>
<dbReference type="InterPro" id="IPR011344">
    <property type="entry name" value="ssDNA-bd"/>
</dbReference>
<dbReference type="PANTHER" id="PTHR10302">
    <property type="entry name" value="SINGLE-STRANDED DNA-BINDING PROTEIN"/>
    <property type="match status" value="1"/>
</dbReference>
<dbReference type="GO" id="GO:0009295">
    <property type="term" value="C:nucleoid"/>
    <property type="evidence" value="ECO:0007669"/>
    <property type="project" value="TreeGrafter"/>
</dbReference>
<dbReference type="PROSITE" id="PS50935">
    <property type="entry name" value="SSB"/>
    <property type="match status" value="1"/>
</dbReference>
<evidence type="ECO:0000256" key="3">
    <source>
        <dbReference type="RuleBase" id="RU000524"/>
    </source>
</evidence>
<evidence type="ECO:0000256" key="2">
    <source>
        <dbReference type="PIRNR" id="PIRNR002070"/>
    </source>
</evidence>
<dbReference type="STRING" id="522772.Dacet_0598"/>
<keyword evidence="1 2" id="KW-0238">DNA-binding</keyword>
<reference evidence="4 5" key="1">
    <citation type="journal article" date="2010" name="Stand. Genomic Sci.">
        <title>Complete genome sequence of Denitrovibrio acetiphilus type strain (N2460).</title>
        <authorList>
            <person name="Kiss H."/>
            <person name="Lang E."/>
            <person name="Lapidus A."/>
            <person name="Copeland A."/>
            <person name="Nolan M."/>
            <person name="Glavina Del Rio T."/>
            <person name="Chen F."/>
            <person name="Lucas S."/>
            <person name="Tice H."/>
            <person name="Cheng J.F."/>
            <person name="Han C."/>
            <person name="Goodwin L."/>
            <person name="Pitluck S."/>
            <person name="Liolios K."/>
            <person name="Pati A."/>
            <person name="Ivanova N."/>
            <person name="Mavromatis K."/>
            <person name="Chen A."/>
            <person name="Palaniappan K."/>
            <person name="Land M."/>
            <person name="Hauser L."/>
            <person name="Chang Y.J."/>
            <person name="Jeffries C.D."/>
            <person name="Detter J.C."/>
            <person name="Brettin T."/>
            <person name="Spring S."/>
            <person name="Rohde M."/>
            <person name="Goker M."/>
            <person name="Woyke T."/>
            <person name="Bristow J."/>
            <person name="Eisen J.A."/>
            <person name="Markowitz V."/>
            <person name="Hugenholtz P."/>
            <person name="Kyrpides N.C."/>
            <person name="Klenk H.P."/>
        </authorList>
    </citation>
    <scope>NUCLEOTIDE SEQUENCE [LARGE SCALE GENOMIC DNA]</scope>
    <source>
        <strain evidence="5">DSM 12809 / NBRC 114555 / N2460</strain>
    </source>
</reference>
<accession>D4H4K0</accession>
<dbReference type="GO" id="GO:0006260">
    <property type="term" value="P:DNA replication"/>
    <property type="evidence" value="ECO:0007669"/>
    <property type="project" value="InterPro"/>
</dbReference>
<dbReference type="OrthoDB" id="9809878at2"/>
<dbReference type="HOGENOM" id="CLU_078758_6_0_0"/>
<dbReference type="Pfam" id="PF00436">
    <property type="entry name" value="SSB"/>
    <property type="match status" value="1"/>
</dbReference>
<evidence type="ECO:0000313" key="4">
    <source>
        <dbReference type="EMBL" id="ADD67394.1"/>
    </source>
</evidence>
<organism evidence="4 5">
    <name type="scientific">Denitrovibrio acetiphilus (strain DSM 12809 / NBRC 114555 / N2460)</name>
    <dbReference type="NCBI Taxonomy" id="522772"/>
    <lineage>
        <taxon>Bacteria</taxon>
        <taxon>Pseudomonadati</taxon>
        <taxon>Deferribacterota</taxon>
        <taxon>Deferribacteres</taxon>
        <taxon>Deferribacterales</taxon>
        <taxon>Geovibrionaceae</taxon>
        <taxon>Denitrovibrio</taxon>
    </lineage>
</organism>
<dbReference type="SUPFAM" id="SSF50249">
    <property type="entry name" value="Nucleic acid-binding proteins"/>
    <property type="match status" value="1"/>
</dbReference>
<dbReference type="RefSeq" id="WP_013009938.1">
    <property type="nucleotide sequence ID" value="NC_013943.1"/>
</dbReference>
<dbReference type="Proteomes" id="UP000002012">
    <property type="component" value="Chromosome"/>
</dbReference>
<sequence>MSSPYYSYAAILGNLTKSPEAGETKNGTITSKFTVAVNKPAKEKADFYDVTVFGKTAESCNEYLSKGKLVLVTGELDYSSWEDDKGFHSKVTLVGHNVQFLTPKGDTDGDSPE</sequence>
<protein>
    <recommendedName>
        <fullName evidence="2 3">Single-stranded DNA-binding protein</fullName>
    </recommendedName>
</protein>
<dbReference type="CDD" id="cd04496">
    <property type="entry name" value="SSB_OBF"/>
    <property type="match status" value="1"/>
</dbReference>
<dbReference type="NCBIfam" id="TIGR00621">
    <property type="entry name" value="ssb"/>
    <property type="match status" value="1"/>
</dbReference>
<dbReference type="KEGG" id="dap:Dacet_0598"/>
<dbReference type="InParanoid" id="D4H4K0"/>
<evidence type="ECO:0000313" key="5">
    <source>
        <dbReference type="Proteomes" id="UP000002012"/>
    </source>
</evidence>
<dbReference type="GO" id="GO:0003697">
    <property type="term" value="F:single-stranded DNA binding"/>
    <property type="evidence" value="ECO:0007669"/>
    <property type="project" value="InterPro"/>
</dbReference>